<dbReference type="Proteomes" id="UP000230002">
    <property type="component" value="Unassembled WGS sequence"/>
</dbReference>
<proteinExistence type="predicted"/>
<name>A0A2G8S406_9APHY</name>
<keyword evidence="3" id="KW-1185">Reference proteome</keyword>
<evidence type="ECO:0000256" key="1">
    <source>
        <dbReference type="SAM" id="MobiDB-lite"/>
    </source>
</evidence>
<comment type="caution">
    <text evidence="2">The sequence shown here is derived from an EMBL/GenBank/DDBJ whole genome shotgun (WGS) entry which is preliminary data.</text>
</comment>
<feature type="region of interest" description="Disordered" evidence="1">
    <location>
        <begin position="81"/>
        <end position="160"/>
    </location>
</feature>
<feature type="compositionally biased region" description="Low complexity" evidence="1">
    <location>
        <begin position="96"/>
        <end position="118"/>
    </location>
</feature>
<dbReference type="OrthoDB" id="10681136at2759"/>
<sequence>MRPPVRYKDASPRRVSVVPRDDDDDDVLPPPIKPPEWDARSAAASSTAATFDSPISASERHFGPGAQVQVQSLDEKLRDIFYPAPAGPNPNPVRGSASFVPSFSSPTASTATTVTATPISPPPRAAHTQLPSFVPEPVTSPQAWTNPPPSPLPRYPSQTSEALSTFLSPWSAVGDRRVSVSPRTPVYGNGVLPEIRINGRPPSYSRH</sequence>
<accession>A0A2G8S406</accession>
<protein>
    <submittedName>
        <fullName evidence="2">Uncharacterized protein</fullName>
    </submittedName>
</protein>
<feature type="region of interest" description="Disordered" evidence="1">
    <location>
        <begin position="1"/>
        <end position="61"/>
    </location>
</feature>
<feature type="compositionally biased region" description="Low complexity" evidence="1">
    <location>
        <begin position="40"/>
        <end position="50"/>
    </location>
</feature>
<evidence type="ECO:0000313" key="2">
    <source>
        <dbReference type="EMBL" id="PIL28509.1"/>
    </source>
</evidence>
<evidence type="ECO:0000313" key="3">
    <source>
        <dbReference type="Proteomes" id="UP000230002"/>
    </source>
</evidence>
<dbReference type="AlphaFoldDB" id="A0A2G8S406"/>
<organism evidence="2 3">
    <name type="scientific">Ganoderma sinense ZZ0214-1</name>
    <dbReference type="NCBI Taxonomy" id="1077348"/>
    <lineage>
        <taxon>Eukaryota</taxon>
        <taxon>Fungi</taxon>
        <taxon>Dikarya</taxon>
        <taxon>Basidiomycota</taxon>
        <taxon>Agaricomycotina</taxon>
        <taxon>Agaricomycetes</taxon>
        <taxon>Polyporales</taxon>
        <taxon>Polyporaceae</taxon>
        <taxon>Ganoderma</taxon>
    </lineage>
</organism>
<gene>
    <name evidence="2" type="ORF">GSI_08547</name>
</gene>
<feature type="compositionally biased region" description="Basic and acidic residues" evidence="1">
    <location>
        <begin position="1"/>
        <end position="12"/>
    </location>
</feature>
<reference evidence="2 3" key="1">
    <citation type="journal article" date="2015" name="Sci. Rep.">
        <title>Chromosome-level genome map provides insights into diverse defense mechanisms in the medicinal fungus Ganoderma sinense.</title>
        <authorList>
            <person name="Zhu Y."/>
            <person name="Xu J."/>
            <person name="Sun C."/>
            <person name="Zhou S."/>
            <person name="Xu H."/>
            <person name="Nelson D.R."/>
            <person name="Qian J."/>
            <person name="Song J."/>
            <person name="Luo H."/>
            <person name="Xiang L."/>
            <person name="Li Y."/>
            <person name="Xu Z."/>
            <person name="Ji A."/>
            <person name="Wang L."/>
            <person name="Lu S."/>
            <person name="Hayward A."/>
            <person name="Sun W."/>
            <person name="Li X."/>
            <person name="Schwartz D.C."/>
            <person name="Wang Y."/>
            <person name="Chen S."/>
        </authorList>
    </citation>
    <scope>NUCLEOTIDE SEQUENCE [LARGE SCALE GENOMIC DNA]</scope>
    <source>
        <strain evidence="2 3">ZZ0214-1</strain>
    </source>
</reference>
<dbReference type="EMBL" id="AYKW01000023">
    <property type="protein sequence ID" value="PIL28509.1"/>
    <property type="molecule type" value="Genomic_DNA"/>
</dbReference>